<dbReference type="SUPFAM" id="SSF56235">
    <property type="entry name" value="N-terminal nucleophile aminohydrolases (Ntn hydrolases)"/>
    <property type="match status" value="1"/>
</dbReference>
<evidence type="ECO:0000313" key="2">
    <source>
        <dbReference type="Proteomes" id="UP001596317"/>
    </source>
</evidence>
<protein>
    <submittedName>
        <fullName evidence="1">Uncharacterized protein</fullName>
    </submittedName>
</protein>
<dbReference type="RefSeq" id="WP_380058833.1">
    <property type="nucleotide sequence ID" value="NZ_JBHSWB010000002.1"/>
</dbReference>
<comment type="caution">
    <text evidence="1">The sequence shown here is derived from an EMBL/GenBank/DDBJ whole genome shotgun (WGS) entry which is preliminary data.</text>
</comment>
<dbReference type="InterPro" id="IPR029055">
    <property type="entry name" value="Ntn_hydrolases_N"/>
</dbReference>
<gene>
    <name evidence="1" type="ORF">ACFP90_23030</name>
</gene>
<keyword evidence="2" id="KW-1185">Reference proteome</keyword>
<evidence type="ECO:0000313" key="1">
    <source>
        <dbReference type="EMBL" id="MFC6662920.1"/>
    </source>
</evidence>
<organism evidence="1 2">
    <name type="scientific">Deinococcus multiflagellatus</name>
    <dbReference type="NCBI Taxonomy" id="1656887"/>
    <lineage>
        <taxon>Bacteria</taxon>
        <taxon>Thermotogati</taxon>
        <taxon>Deinococcota</taxon>
        <taxon>Deinococci</taxon>
        <taxon>Deinococcales</taxon>
        <taxon>Deinococcaceae</taxon>
        <taxon>Deinococcus</taxon>
    </lineage>
</organism>
<accession>A0ABW1ZTA1</accession>
<dbReference type="Gene3D" id="3.60.20.10">
    <property type="entry name" value="Glutamine Phosphoribosylpyrophosphate, subunit 1, domain 1"/>
    <property type="match status" value="1"/>
</dbReference>
<sequence>MTVIAAVVHEGTVHMGADSMVIGDRPVMQAHPKVLRLGPLLIGVSGAMRILDLLEFGLDLPEPGRTERPDRYVRWTVGRAVRQLVQEGTHVDTRHGREDAAFEALIGFEGALYLLGSDFAVTRVATPYEAIGSGQRAALGALYATDTLAPVARLEVALAAAVQFDENCRPPSGSGNCR</sequence>
<dbReference type="Proteomes" id="UP001596317">
    <property type="component" value="Unassembled WGS sequence"/>
</dbReference>
<reference evidence="2" key="1">
    <citation type="journal article" date="2019" name="Int. J. Syst. Evol. Microbiol.">
        <title>The Global Catalogue of Microorganisms (GCM) 10K type strain sequencing project: providing services to taxonomists for standard genome sequencing and annotation.</title>
        <authorList>
            <consortium name="The Broad Institute Genomics Platform"/>
            <consortium name="The Broad Institute Genome Sequencing Center for Infectious Disease"/>
            <person name="Wu L."/>
            <person name="Ma J."/>
        </authorList>
    </citation>
    <scope>NUCLEOTIDE SEQUENCE [LARGE SCALE GENOMIC DNA]</scope>
    <source>
        <strain evidence="2">CCUG 63830</strain>
    </source>
</reference>
<name>A0ABW1ZTA1_9DEIO</name>
<dbReference type="EMBL" id="JBHSWB010000002">
    <property type="protein sequence ID" value="MFC6662920.1"/>
    <property type="molecule type" value="Genomic_DNA"/>
</dbReference>
<proteinExistence type="predicted"/>